<dbReference type="EMBL" id="CAUYUJ010003869">
    <property type="protein sequence ID" value="CAK0807191.1"/>
    <property type="molecule type" value="Genomic_DNA"/>
</dbReference>
<dbReference type="Pfam" id="PF16499">
    <property type="entry name" value="Melibiase_2"/>
    <property type="match status" value="1"/>
</dbReference>
<sequence length="174" mass="19072">MKALVEYGHSLGLKVGTYLNNCICMEVNLEPHYEEDVRWFTDMGFDGVKIDGCGSSHNVSYYADLFNATGRPVRIENCHNSWPDFSTGSCPMHFFRTGGDIGPSMDSILTEAYSTIDAADLLVPRSGPGCWAYLMGRRLPCRRAFLSPPLLPPSLPPSVPPSFPLSLPLPSSPS</sequence>
<evidence type="ECO:0000313" key="5">
    <source>
        <dbReference type="Proteomes" id="UP001189429"/>
    </source>
</evidence>
<dbReference type="Proteomes" id="UP001189429">
    <property type="component" value="Unassembled WGS sequence"/>
</dbReference>
<dbReference type="Gene3D" id="3.20.20.70">
    <property type="entry name" value="Aldolase class I"/>
    <property type="match status" value="1"/>
</dbReference>
<dbReference type="PANTHER" id="PTHR11452:SF33">
    <property type="entry name" value="ALPHA-GALACTOSIDASE 2"/>
    <property type="match status" value="1"/>
</dbReference>
<keyword evidence="3" id="KW-0326">Glycosidase</keyword>
<evidence type="ECO:0008006" key="6">
    <source>
        <dbReference type="Google" id="ProtNLM"/>
    </source>
</evidence>
<evidence type="ECO:0000313" key="4">
    <source>
        <dbReference type="EMBL" id="CAK0807191.1"/>
    </source>
</evidence>
<proteinExistence type="inferred from homology"/>
<evidence type="ECO:0000256" key="1">
    <source>
        <dbReference type="ARBA" id="ARBA00009743"/>
    </source>
</evidence>
<feature type="non-terminal residue" evidence="4">
    <location>
        <position position="174"/>
    </location>
</feature>
<accession>A0ABN9QQE3</accession>
<dbReference type="PANTHER" id="PTHR11452">
    <property type="entry name" value="ALPHA-GALACTOSIDASE/ALPHA-N-ACETYLGALACTOSAMINIDASE"/>
    <property type="match status" value="1"/>
</dbReference>
<name>A0ABN9QQE3_9DINO</name>
<comment type="caution">
    <text evidence="4">The sequence shown here is derived from an EMBL/GenBank/DDBJ whole genome shotgun (WGS) entry which is preliminary data.</text>
</comment>
<dbReference type="InterPro" id="IPR002241">
    <property type="entry name" value="Glyco_hydro_27"/>
</dbReference>
<keyword evidence="2" id="KW-0378">Hydrolase</keyword>
<protein>
    <recommendedName>
        <fullName evidence="6">Alpha-galactosidase</fullName>
    </recommendedName>
</protein>
<gene>
    <name evidence="4" type="ORF">PCOR1329_LOCUS13142</name>
</gene>
<evidence type="ECO:0000256" key="2">
    <source>
        <dbReference type="ARBA" id="ARBA00022801"/>
    </source>
</evidence>
<evidence type="ECO:0000256" key="3">
    <source>
        <dbReference type="ARBA" id="ARBA00023295"/>
    </source>
</evidence>
<dbReference type="SUPFAM" id="SSF51445">
    <property type="entry name" value="(Trans)glycosidases"/>
    <property type="match status" value="1"/>
</dbReference>
<keyword evidence="5" id="KW-1185">Reference proteome</keyword>
<dbReference type="InterPro" id="IPR017853">
    <property type="entry name" value="GH"/>
</dbReference>
<organism evidence="4 5">
    <name type="scientific">Prorocentrum cordatum</name>
    <dbReference type="NCBI Taxonomy" id="2364126"/>
    <lineage>
        <taxon>Eukaryota</taxon>
        <taxon>Sar</taxon>
        <taxon>Alveolata</taxon>
        <taxon>Dinophyceae</taxon>
        <taxon>Prorocentrales</taxon>
        <taxon>Prorocentraceae</taxon>
        <taxon>Prorocentrum</taxon>
    </lineage>
</organism>
<reference evidence="4" key="1">
    <citation type="submission" date="2023-10" db="EMBL/GenBank/DDBJ databases">
        <authorList>
            <person name="Chen Y."/>
            <person name="Shah S."/>
            <person name="Dougan E. K."/>
            <person name="Thang M."/>
            <person name="Chan C."/>
        </authorList>
    </citation>
    <scope>NUCLEOTIDE SEQUENCE [LARGE SCALE GENOMIC DNA]</scope>
</reference>
<comment type="similarity">
    <text evidence="1">Belongs to the glycosyl hydrolase 27 family.</text>
</comment>
<dbReference type="InterPro" id="IPR013785">
    <property type="entry name" value="Aldolase_TIM"/>
</dbReference>